<protein>
    <recommendedName>
        <fullName evidence="6">Glutathione transferase</fullName>
    </recommendedName>
</protein>
<comment type="caution">
    <text evidence="4">The sequence shown here is derived from an EMBL/GenBank/DDBJ whole genome shotgun (WGS) entry which is preliminary data.</text>
</comment>
<evidence type="ECO:0000313" key="5">
    <source>
        <dbReference type="Proteomes" id="UP001515480"/>
    </source>
</evidence>
<dbReference type="Proteomes" id="UP001515480">
    <property type="component" value="Unassembled WGS sequence"/>
</dbReference>
<dbReference type="Pfam" id="PF13409">
    <property type="entry name" value="GST_N_2"/>
    <property type="match status" value="1"/>
</dbReference>
<evidence type="ECO:0000259" key="3">
    <source>
        <dbReference type="PROSITE" id="PS50405"/>
    </source>
</evidence>
<organism evidence="4 5">
    <name type="scientific">Prymnesium parvum</name>
    <name type="common">Toxic golden alga</name>
    <dbReference type="NCBI Taxonomy" id="97485"/>
    <lineage>
        <taxon>Eukaryota</taxon>
        <taxon>Haptista</taxon>
        <taxon>Haptophyta</taxon>
        <taxon>Prymnesiophyceae</taxon>
        <taxon>Prymnesiales</taxon>
        <taxon>Prymnesiaceae</taxon>
        <taxon>Prymnesium</taxon>
    </lineage>
</organism>
<reference evidence="4 5" key="1">
    <citation type="journal article" date="2024" name="Science">
        <title>Giant polyketide synthase enzymes in the biosynthesis of giant marine polyether toxins.</title>
        <authorList>
            <person name="Fallon T.R."/>
            <person name="Shende V.V."/>
            <person name="Wierzbicki I.H."/>
            <person name="Pendleton A.L."/>
            <person name="Watervoot N.F."/>
            <person name="Auber R.P."/>
            <person name="Gonzalez D.J."/>
            <person name="Wisecaver J.H."/>
            <person name="Moore B.S."/>
        </authorList>
    </citation>
    <scope>NUCLEOTIDE SEQUENCE [LARGE SCALE GENOMIC DNA]</scope>
    <source>
        <strain evidence="4 5">12B1</strain>
    </source>
</reference>
<dbReference type="SFLD" id="SFLDS00019">
    <property type="entry name" value="Glutathione_Transferase_(cytos"/>
    <property type="match status" value="1"/>
</dbReference>
<feature type="domain" description="GST N-terminal" evidence="2">
    <location>
        <begin position="1"/>
        <end position="77"/>
    </location>
</feature>
<dbReference type="InterPro" id="IPR004045">
    <property type="entry name" value="Glutathione_S-Trfase_N"/>
</dbReference>
<proteinExistence type="inferred from homology"/>
<keyword evidence="5" id="KW-1185">Reference proteome</keyword>
<evidence type="ECO:0000313" key="4">
    <source>
        <dbReference type="EMBL" id="KAL1496354.1"/>
    </source>
</evidence>
<dbReference type="AlphaFoldDB" id="A0AB34IFJ9"/>
<evidence type="ECO:0000256" key="1">
    <source>
        <dbReference type="ARBA" id="ARBA00007409"/>
    </source>
</evidence>
<evidence type="ECO:0000259" key="2">
    <source>
        <dbReference type="PROSITE" id="PS50404"/>
    </source>
</evidence>
<dbReference type="InterPro" id="IPR036282">
    <property type="entry name" value="Glutathione-S-Trfase_C_sf"/>
</dbReference>
<accession>A0AB34IFJ9</accession>
<dbReference type="PROSITE" id="PS50404">
    <property type="entry name" value="GST_NTER"/>
    <property type="match status" value="1"/>
</dbReference>
<dbReference type="CDD" id="cd03046">
    <property type="entry name" value="GST_N_GTT1_like"/>
    <property type="match status" value="1"/>
</dbReference>
<dbReference type="PROSITE" id="PS50405">
    <property type="entry name" value="GST_CTER"/>
    <property type="match status" value="1"/>
</dbReference>
<dbReference type="Gene3D" id="3.40.30.10">
    <property type="entry name" value="Glutaredoxin"/>
    <property type="match status" value="1"/>
</dbReference>
<gene>
    <name evidence="4" type="ORF">AB1Y20_016310</name>
</gene>
<dbReference type="InterPro" id="IPR040079">
    <property type="entry name" value="Glutathione_S-Trfase"/>
</dbReference>
<sequence length="219" mass="24523">MKLTLVGSANFFRGFRNAWMLEELGAAWHHDPAKPRSKAARSVNPFGKVPTLLDGDITIYDSVAINNYLGDKFRELRVGPTLIPPPGTALRARYEQLVCTTHSELDAQGLWIHRKHASEVAQYLGGLNPEATEVARKHSLHVIDVLADELAQSGGPYLLGHGFSAADILLVHCMDWAEHIGWWSASDYQPGERTESRRLREYVQLCRERPAYKKAKALP</sequence>
<dbReference type="InterPro" id="IPR010987">
    <property type="entry name" value="Glutathione-S-Trfase_C-like"/>
</dbReference>
<comment type="similarity">
    <text evidence="1">Belongs to the GST superfamily.</text>
</comment>
<feature type="domain" description="GST C-terminal" evidence="3">
    <location>
        <begin position="87"/>
        <end position="219"/>
    </location>
</feature>
<name>A0AB34IFJ9_PRYPA</name>
<dbReference type="PANTHER" id="PTHR44051">
    <property type="entry name" value="GLUTATHIONE S-TRANSFERASE-RELATED"/>
    <property type="match status" value="1"/>
</dbReference>
<dbReference type="PANTHER" id="PTHR44051:SF8">
    <property type="entry name" value="GLUTATHIONE S-TRANSFERASE GSTA"/>
    <property type="match status" value="1"/>
</dbReference>
<dbReference type="Gene3D" id="1.20.1050.10">
    <property type="match status" value="1"/>
</dbReference>
<dbReference type="EMBL" id="JBGBPQ010000029">
    <property type="protein sequence ID" value="KAL1496354.1"/>
    <property type="molecule type" value="Genomic_DNA"/>
</dbReference>
<dbReference type="SUPFAM" id="SSF52833">
    <property type="entry name" value="Thioredoxin-like"/>
    <property type="match status" value="1"/>
</dbReference>
<dbReference type="InterPro" id="IPR036249">
    <property type="entry name" value="Thioredoxin-like_sf"/>
</dbReference>
<evidence type="ECO:0008006" key="6">
    <source>
        <dbReference type="Google" id="ProtNLM"/>
    </source>
</evidence>
<dbReference type="SUPFAM" id="SSF47616">
    <property type="entry name" value="GST C-terminal domain-like"/>
    <property type="match status" value="1"/>
</dbReference>